<dbReference type="NCBIfam" id="TIGR03624">
    <property type="entry name" value="putative hydrolase"/>
    <property type="match status" value="1"/>
</dbReference>
<dbReference type="Gene3D" id="1.20.150.30">
    <property type="entry name" value="Zincin-like metallopeptidase, N-terminal domain"/>
    <property type="match status" value="1"/>
</dbReference>
<gene>
    <name evidence="1" type="ORF">H4W26_001576</name>
</gene>
<dbReference type="SUPFAM" id="SSF55486">
    <property type="entry name" value="Metalloproteases ('zincins'), catalytic domain"/>
    <property type="match status" value="1"/>
</dbReference>
<sequence length="356" mass="39264">MNSISEAHAGDLMINWEIASTTAAKLAPAGPRFTPAQVTEEVDALRRAAAQAVGHVHRITGLDVAENLGTDPAETLVVDRATWSKANAQSFRELLGPALKVVLEQKPELGREGSNAQVFGSSFAGAELGAMLSFLSANVLGQFDPFGQNRLILVAPNIVEISTELNVVREDFRLWVCLHEQTHRVQFAAAPWLADHLRSKITELSSSTMGMATGFGERLGEIISEVRKGRGLIEVIQSPADRETMSHLTAVMSLLEGHANVIMDSVDSSIVPSVKTIRRRFEARGKTRTPMEKFIRRLLQLDLKAAQYRDGQKFVGHIVEAVGMDSFNTIWESPEHLPTEHELHHPQEWIERMGLV</sequence>
<dbReference type="Proteomes" id="UP000636579">
    <property type="component" value="Unassembled WGS sequence"/>
</dbReference>
<name>A0ABR9J749_9MICC</name>
<protein>
    <submittedName>
        <fullName evidence="1">Coenzyme F420 biosynthesis associated uncharacterized protein</fullName>
    </submittedName>
</protein>
<accession>A0ABR9J749</accession>
<dbReference type="InterPro" id="IPR042271">
    <property type="entry name" value="Zinicin_2_N"/>
</dbReference>
<dbReference type="RefSeq" id="WP_192591530.1">
    <property type="nucleotide sequence ID" value="NZ_JADBEE010000001.1"/>
</dbReference>
<dbReference type="EMBL" id="JADBEE010000001">
    <property type="protein sequence ID" value="MBE1514821.1"/>
    <property type="molecule type" value="Genomic_DNA"/>
</dbReference>
<evidence type="ECO:0000313" key="2">
    <source>
        <dbReference type="Proteomes" id="UP000636579"/>
    </source>
</evidence>
<dbReference type="Pfam" id="PF10103">
    <property type="entry name" value="Zincin_2"/>
    <property type="match status" value="1"/>
</dbReference>
<reference evidence="1 2" key="1">
    <citation type="submission" date="2020-10" db="EMBL/GenBank/DDBJ databases">
        <title>Sequencing the genomes of 1000 actinobacteria strains.</title>
        <authorList>
            <person name="Klenk H.-P."/>
        </authorList>
    </citation>
    <scope>NUCLEOTIDE SEQUENCE [LARGE SCALE GENOMIC DNA]</scope>
    <source>
        <strain evidence="1 2">DSM 15474</strain>
    </source>
</reference>
<evidence type="ECO:0000313" key="1">
    <source>
        <dbReference type="EMBL" id="MBE1514821.1"/>
    </source>
</evidence>
<dbReference type="NCBIfam" id="TIGR03883">
    <property type="entry name" value="DUF2342_F420"/>
    <property type="match status" value="1"/>
</dbReference>
<proteinExistence type="predicted"/>
<keyword evidence="2" id="KW-1185">Reference proteome</keyword>
<dbReference type="InterPro" id="IPR018766">
    <property type="entry name" value="Zinicin_2"/>
</dbReference>
<dbReference type="PANTHER" id="PTHR39420:SF1">
    <property type="entry name" value="HYDROLASE"/>
    <property type="match status" value="1"/>
</dbReference>
<dbReference type="InterPro" id="IPR022454">
    <property type="entry name" value="CHP03883_F420-assoc"/>
</dbReference>
<comment type="caution">
    <text evidence="1">The sequence shown here is derived from an EMBL/GenBank/DDBJ whole genome shotgun (WGS) entry which is preliminary data.</text>
</comment>
<dbReference type="PANTHER" id="PTHR39420">
    <property type="match status" value="1"/>
</dbReference>
<organism evidence="1 2">
    <name type="scientific">Nesterenkonia halotolerans</name>
    <dbReference type="NCBI Taxonomy" id="225325"/>
    <lineage>
        <taxon>Bacteria</taxon>
        <taxon>Bacillati</taxon>
        <taxon>Actinomycetota</taxon>
        <taxon>Actinomycetes</taxon>
        <taxon>Micrococcales</taxon>
        <taxon>Micrococcaceae</taxon>
        <taxon>Nesterenkonia</taxon>
    </lineage>
</organism>